<sequence length="315" mass="35029">MIQFVASQAYRLNLGEDGQLIVSHGYTPLAGNYLRSENEQFFTAGEHVRVWDVVGGGEFVTGRIVGFVNEGIIYHYQDDGDLENPDAYALVLTDSGDEYFLGQVVTYNTDPFPGTPVCFVKGTMIETDSGPVAVESLAIGDKIMSSSGLRTVKWVGWRHYHAITLRTPEQRAASLPVRILAGALGDNLPSQDLRVSPWHHLFIDGVLIRAKDLINGKSILQETNVTAFSYYHVELDRFDVILAHGMFSESWADGGNRSFFQNVDITSLLPEDMQRRRARRPGFKVLREADEIAVIHKRIAARAEGLFLEPASKVA</sequence>
<evidence type="ECO:0000313" key="3">
    <source>
        <dbReference type="Proteomes" id="UP000216885"/>
    </source>
</evidence>
<dbReference type="InterPro" id="IPR036844">
    <property type="entry name" value="Hint_dom_sf"/>
</dbReference>
<feature type="domain" description="Hedgehog/Intein (Hint)" evidence="1">
    <location>
        <begin position="117"/>
        <end position="254"/>
    </location>
</feature>
<dbReference type="Gene3D" id="2.170.16.10">
    <property type="entry name" value="Hedgehog/Intein (Hint) domain"/>
    <property type="match status" value="1"/>
</dbReference>
<dbReference type="SUPFAM" id="SSF51294">
    <property type="entry name" value="Hedgehog/intein (Hint) domain"/>
    <property type="match status" value="1"/>
</dbReference>
<comment type="caution">
    <text evidence="2">The sequence shown here is derived from an EMBL/GenBank/DDBJ whole genome shotgun (WGS) entry which is preliminary data.</text>
</comment>
<dbReference type="Pfam" id="PF13403">
    <property type="entry name" value="Hint_2"/>
    <property type="match status" value="1"/>
</dbReference>
<accession>A0A261U9Z4</accession>
<gene>
    <name evidence="2" type="ORF">CAL20_09930</name>
</gene>
<proteinExistence type="predicted"/>
<evidence type="ECO:0000313" key="2">
    <source>
        <dbReference type="EMBL" id="OZI57683.1"/>
    </source>
</evidence>
<name>A0A261U9Z4_9BORD</name>
<protein>
    <recommendedName>
        <fullName evidence="1">Hedgehog/Intein (Hint) domain-containing protein</fullName>
    </recommendedName>
</protein>
<dbReference type="RefSeq" id="WP_094837750.1">
    <property type="nucleotide sequence ID" value="NZ_NEVQ01000012.1"/>
</dbReference>
<dbReference type="EMBL" id="NEVQ01000012">
    <property type="protein sequence ID" value="OZI57683.1"/>
    <property type="molecule type" value="Genomic_DNA"/>
</dbReference>
<dbReference type="AlphaFoldDB" id="A0A261U9Z4"/>
<dbReference type="Proteomes" id="UP000216885">
    <property type="component" value="Unassembled WGS sequence"/>
</dbReference>
<keyword evidence="3" id="KW-1185">Reference proteome</keyword>
<evidence type="ECO:0000259" key="1">
    <source>
        <dbReference type="Pfam" id="PF13403"/>
    </source>
</evidence>
<organism evidence="2 3">
    <name type="scientific">Bordetella genomosp. 4</name>
    <dbReference type="NCBI Taxonomy" id="463044"/>
    <lineage>
        <taxon>Bacteria</taxon>
        <taxon>Pseudomonadati</taxon>
        <taxon>Pseudomonadota</taxon>
        <taxon>Betaproteobacteria</taxon>
        <taxon>Burkholderiales</taxon>
        <taxon>Alcaligenaceae</taxon>
        <taxon>Bordetella</taxon>
    </lineage>
</organism>
<dbReference type="InterPro" id="IPR028992">
    <property type="entry name" value="Hedgehog/Intein_dom"/>
</dbReference>
<reference evidence="2 3" key="1">
    <citation type="submission" date="2017-05" db="EMBL/GenBank/DDBJ databases">
        <title>Complete and WGS of Bordetella genogroups.</title>
        <authorList>
            <person name="Spilker T."/>
            <person name="LiPuma J."/>
        </authorList>
    </citation>
    <scope>NUCLEOTIDE SEQUENCE [LARGE SCALE GENOMIC DNA]</scope>
    <source>
        <strain evidence="2 3">AU9919</strain>
    </source>
</reference>